<name>A0A811JRX7_9BILA</name>
<proteinExistence type="predicted"/>
<dbReference type="OrthoDB" id="5868886at2759"/>
<accession>A0A811JRX7</accession>
<sequence length="123" mass="13844">MIDPKGFTTNDLIMLNLKQEKTLEKADVRECGSINVLASTAIPLPPVIARQQKRQIDTLFDQANVKEEPNPLSFVHIEEYRDNTFLTANAEGELTTNMEQVKTDHSTEKEKESGSFVNNDIPP</sequence>
<organism evidence="2 3">
    <name type="scientific">Bursaphelenchus okinawaensis</name>
    <dbReference type="NCBI Taxonomy" id="465554"/>
    <lineage>
        <taxon>Eukaryota</taxon>
        <taxon>Metazoa</taxon>
        <taxon>Ecdysozoa</taxon>
        <taxon>Nematoda</taxon>
        <taxon>Chromadorea</taxon>
        <taxon>Rhabditida</taxon>
        <taxon>Tylenchina</taxon>
        <taxon>Tylenchomorpha</taxon>
        <taxon>Aphelenchoidea</taxon>
        <taxon>Aphelenchoididae</taxon>
        <taxon>Bursaphelenchus</taxon>
    </lineage>
</organism>
<dbReference type="EMBL" id="CAJFCW020000001">
    <property type="protein sequence ID" value="CAG9080806.1"/>
    <property type="molecule type" value="Genomic_DNA"/>
</dbReference>
<keyword evidence="3" id="KW-1185">Reference proteome</keyword>
<evidence type="ECO:0000256" key="1">
    <source>
        <dbReference type="SAM" id="MobiDB-lite"/>
    </source>
</evidence>
<dbReference type="EMBL" id="CAJFDH010000001">
    <property type="protein sequence ID" value="CAD5206194.1"/>
    <property type="molecule type" value="Genomic_DNA"/>
</dbReference>
<dbReference type="Proteomes" id="UP000783686">
    <property type="component" value="Unassembled WGS sequence"/>
</dbReference>
<feature type="region of interest" description="Disordered" evidence="1">
    <location>
        <begin position="92"/>
        <end position="123"/>
    </location>
</feature>
<reference evidence="2" key="1">
    <citation type="submission" date="2020-09" db="EMBL/GenBank/DDBJ databases">
        <authorList>
            <person name="Kikuchi T."/>
        </authorList>
    </citation>
    <scope>NUCLEOTIDE SEQUENCE</scope>
    <source>
        <strain evidence="2">SH1</strain>
    </source>
</reference>
<dbReference type="Proteomes" id="UP000614601">
    <property type="component" value="Unassembled WGS sequence"/>
</dbReference>
<evidence type="ECO:0000313" key="2">
    <source>
        <dbReference type="EMBL" id="CAD5206194.1"/>
    </source>
</evidence>
<comment type="caution">
    <text evidence="2">The sequence shown here is derived from an EMBL/GenBank/DDBJ whole genome shotgun (WGS) entry which is preliminary data.</text>
</comment>
<dbReference type="AlphaFoldDB" id="A0A811JRX7"/>
<evidence type="ECO:0000313" key="3">
    <source>
        <dbReference type="Proteomes" id="UP000614601"/>
    </source>
</evidence>
<gene>
    <name evidence="2" type="ORF">BOKJ2_LOCUS878</name>
</gene>
<feature type="compositionally biased region" description="Basic and acidic residues" evidence="1">
    <location>
        <begin position="101"/>
        <end position="113"/>
    </location>
</feature>
<protein>
    <submittedName>
        <fullName evidence="2">Uncharacterized protein</fullName>
    </submittedName>
</protein>